<name>A0A6B0RAZ3_9CETA</name>
<organism evidence="2 3">
    <name type="scientific">Bos mutus</name>
    <name type="common">wild yak</name>
    <dbReference type="NCBI Taxonomy" id="72004"/>
    <lineage>
        <taxon>Eukaryota</taxon>
        <taxon>Metazoa</taxon>
        <taxon>Chordata</taxon>
        <taxon>Craniata</taxon>
        <taxon>Vertebrata</taxon>
        <taxon>Euteleostomi</taxon>
        <taxon>Mammalia</taxon>
        <taxon>Eutheria</taxon>
        <taxon>Laurasiatheria</taxon>
        <taxon>Artiodactyla</taxon>
        <taxon>Ruminantia</taxon>
        <taxon>Pecora</taxon>
        <taxon>Bovidae</taxon>
        <taxon>Bovinae</taxon>
        <taxon>Bos</taxon>
    </lineage>
</organism>
<keyword evidence="3" id="KW-1185">Reference proteome</keyword>
<evidence type="ECO:0000313" key="3">
    <source>
        <dbReference type="Proteomes" id="UP000322234"/>
    </source>
</evidence>
<evidence type="ECO:0000256" key="1">
    <source>
        <dbReference type="SAM" id="MobiDB-lite"/>
    </source>
</evidence>
<dbReference type="EMBL" id="VBQZ03000024">
    <property type="protein sequence ID" value="MXQ85064.1"/>
    <property type="molecule type" value="Genomic_DNA"/>
</dbReference>
<feature type="region of interest" description="Disordered" evidence="1">
    <location>
        <begin position="204"/>
        <end position="247"/>
    </location>
</feature>
<proteinExistence type="predicted"/>
<dbReference type="Proteomes" id="UP000322234">
    <property type="component" value="Unassembled WGS sequence"/>
</dbReference>
<accession>A0A6B0RAZ3</accession>
<sequence>MAKRRLKGQGNQMETKETWVRLDLGGERRKDVDDPQEVFFIVTEVHEDIKEPLGHNLSVEMRKGPHSYMCSLRHVFRAGIRSKGLMDTVTPGATDYSEAPRVQVTQKHRESQAFKLEMKYEVGTSHRLVPGRHRKNIYYPDDFPNRERDRYMLLIPKHQQEKYSILKTPHLCNKEALGGSPSGPTHGLGVFRAMMLVSFLTGTSLQQSPKQKDKRKLPARRDPIACHHHPLKVQASQGEEATVELRP</sequence>
<dbReference type="AlphaFoldDB" id="A0A6B0RAZ3"/>
<reference evidence="2" key="1">
    <citation type="submission" date="2019-10" db="EMBL/GenBank/DDBJ databases">
        <title>The sequence and de novo assembly of the wild yak genome.</title>
        <authorList>
            <person name="Liu Y."/>
        </authorList>
    </citation>
    <scope>NUCLEOTIDE SEQUENCE [LARGE SCALE GENOMIC DNA]</scope>
    <source>
        <strain evidence="2">WY2019</strain>
    </source>
</reference>
<protein>
    <submittedName>
        <fullName evidence="2">Uncharacterized protein</fullName>
    </submittedName>
</protein>
<comment type="caution">
    <text evidence="2">The sequence shown here is derived from an EMBL/GenBank/DDBJ whole genome shotgun (WGS) entry which is preliminary data.</text>
</comment>
<evidence type="ECO:0000313" key="2">
    <source>
        <dbReference type="EMBL" id="MXQ85064.1"/>
    </source>
</evidence>
<gene>
    <name evidence="2" type="ORF">E5288_WYG004123</name>
</gene>